<gene>
    <name evidence="1" type="ORF">CGLO_18297</name>
</gene>
<protein>
    <submittedName>
        <fullName evidence="1">Uncharacterized protein</fullName>
    </submittedName>
</protein>
<accession>T0JRW1</accession>
<evidence type="ECO:0000313" key="2">
    <source>
        <dbReference type="Proteomes" id="UP000015530"/>
    </source>
</evidence>
<dbReference type="EMBL" id="AMYD01004489">
    <property type="protein sequence ID" value="EQB43103.1"/>
    <property type="molecule type" value="Genomic_DNA"/>
</dbReference>
<dbReference type="Proteomes" id="UP000015530">
    <property type="component" value="Unassembled WGS sequence"/>
</dbReference>
<name>T0JRW1_COLGC</name>
<evidence type="ECO:0000313" key="1">
    <source>
        <dbReference type="EMBL" id="EQB43103.1"/>
    </source>
</evidence>
<sequence>MRSSALAIRTEYVR</sequence>
<proteinExistence type="predicted"/>
<organism evidence="1 2">
    <name type="scientific">Colletotrichum gloeosporioides (strain Cg-14)</name>
    <name type="common">Anthracnose fungus</name>
    <name type="synonym">Glomerella cingulata</name>
    <dbReference type="NCBI Taxonomy" id="1237896"/>
    <lineage>
        <taxon>Eukaryota</taxon>
        <taxon>Fungi</taxon>
        <taxon>Dikarya</taxon>
        <taxon>Ascomycota</taxon>
        <taxon>Pezizomycotina</taxon>
        <taxon>Sordariomycetes</taxon>
        <taxon>Hypocreomycetidae</taxon>
        <taxon>Glomerellales</taxon>
        <taxon>Glomerellaceae</taxon>
        <taxon>Colletotrichum</taxon>
        <taxon>Colletotrichum gloeosporioides species complex</taxon>
    </lineage>
</organism>
<comment type="caution">
    <text evidence="1">The sequence shown here is derived from an EMBL/GenBank/DDBJ whole genome shotgun (WGS) entry which is preliminary data.</text>
</comment>
<dbReference type="HOGENOM" id="CLU_3435063_0_0_1"/>
<reference evidence="2" key="1">
    <citation type="journal article" date="2013" name="Mol. Plant Microbe Interact.">
        <title>Global aspects of pacC regulation of pathogenicity genes in Colletotrichum gloeosporioides as revealed by transcriptome analysis.</title>
        <authorList>
            <person name="Alkan N."/>
            <person name="Meng X."/>
            <person name="Friedlander G."/>
            <person name="Reuveni E."/>
            <person name="Sukno S."/>
            <person name="Sherman A."/>
            <person name="Thon M."/>
            <person name="Fluhr R."/>
            <person name="Prusky D."/>
        </authorList>
    </citation>
    <scope>NUCLEOTIDE SEQUENCE [LARGE SCALE GENOMIC DNA]</scope>
    <source>
        <strain evidence="2">Cg-14</strain>
    </source>
</reference>